<dbReference type="PANTHER" id="PTHR11757:SF19">
    <property type="entry name" value="PROLYL ENDOPEPTIDASE-LIKE"/>
    <property type="match status" value="1"/>
</dbReference>
<dbReference type="PROSITE" id="PS51257">
    <property type="entry name" value="PROKAR_LIPOPROTEIN"/>
    <property type="match status" value="1"/>
</dbReference>
<dbReference type="SUPFAM" id="SSF50993">
    <property type="entry name" value="Peptidase/esterase 'gauge' domain"/>
    <property type="match status" value="1"/>
</dbReference>
<protein>
    <submittedName>
        <fullName evidence="8">Oligopeptidase B</fullName>
        <ecNumber evidence="8">3.4.21.83</ecNumber>
    </submittedName>
</protein>
<evidence type="ECO:0000259" key="7">
    <source>
        <dbReference type="Pfam" id="PF02897"/>
    </source>
</evidence>
<evidence type="ECO:0000256" key="5">
    <source>
        <dbReference type="SAM" id="SignalP"/>
    </source>
</evidence>
<dbReference type="InterPro" id="IPR001375">
    <property type="entry name" value="Peptidase_S9_cat"/>
</dbReference>
<gene>
    <name evidence="8" type="ORF">C1E24_15715</name>
</gene>
<dbReference type="GO" id="GO:0006508">
    <property type="term" value="P:proteolysis"/>
    <property type="evidence" value="ECO:0007669"/>
    <property type="project" value="UniProtKB-KW"/>
</dbReference>
<dbReference type="InterPro" id="IPR002470">
    <property type="entry name" value="Peptidase_S9A"/>
</dbReference>
<evidence type="ECO:0000313" key="8">
    <source>
        <dbReference type="EMBL" id="TLX46207.1"/>
    </source>
</evidence>
<feature type="signal peptide" evidence="5">
    <location>
        <begin position="1"/>
        <end position="18"/>
    </location>
</feature>
<accession>A0A5R9Q1F1</accession>
<dbReference type="SUPFAM" id="SSF53474">
    <property type="entry name" value="alpha/beta-Hydrolases"/>
    <property type="match status" value="1"/>
</dbReference>
<dbReference type="RefSeq" id="WP_138483029.1">
    <property type="nucleotide sequence ID" value="NZ_PPSW01000025.1"/>
</dbReference>
<reference evidence="8 9" key="1">
    <citation type="submission" date="2018-01" db="EMBL/GenBank/DDBJ databases">
        <title>Co-occurrence of chitin degradation, pigmentation and bioactivity in marine Pseudoalteromonas.</title>
        <authorList>
            <person name="Paulsen S."/>
            <person name="Gram L."/>
            <person name="Machado H."/>
        </authorList>
    </citation>
    <scope>NUCLEOTIDE SEQUENCE [LARGE SCALE GENOMIC DNA]</scope>
    <source>
        <strain evidence="8 9">S3663</strain>
    </source>
</reference>
<dbReference type="AlphaFoldDB" id="A0A5R9Q1F1"/>
<keyword evidence="3 8" id="KW-0378">Hydrolase</keyword>
<dbReference type="GO" id="GO:0004252">
    <property type="term" value="F:serine-type endopeptidase activity"/>
    <property type="evidence" value="ECO:0007669"/>
    <property type="project" value="UniProtKB-EC"/>
</dbReference>
<proteinExistence type="inferred from homology"/>
<comment type="similarity">
    <text evidence="1">Belongs to the peptidase S9A family.</text>
</comment>
<evidence type="ECO:0000256" key="3">
    <source>
        <dbReference type="ARBA" id="ARBA00022801"/>
    </source>
</evidence>
<dbReference type="Gene3D" id="2.130.10.120">
    <property type="entry name" value="Prolyl oligopeptidase, N-terminal domain"/>
    <property type="match status" value="1"/>
</dbReference>
<evidence type="ECO:0000256" key="2">
    <source>
        <dbReference type="ARBA" id="ARBA00022670"/>
    </source>
</evidence>
<dbReference type="Pfam" id="PF00326">
    <property type="entry name" value="Peptidase_S9"/>
    <property type="match status" value="1"/>
</dbReference>
<name>A0A5R9Q1F1_9GAMM</name>
<dbReference type="InterPro" id="IPR051543">
    <property type="entry name" value="Serine_Peptidase_S9A"/>
</dbReference>
<dbReference type="InterPro" id="IPR029058">
    <property type="entry name" value="AB_hydrolase_fold"/>
</dbReference>
<sequence>MKRFLPHALSIISLAVLAGCNNDNNTQTQQSTAQVQEQTVAAPIAKKVPHEMEIHGHKRVDNYYWMRDDERNDPEIIAHLEAENAYTAAQLSNTNKLQETLFEELKSRIQKDDNSVPTKRGNYFYSSEMRGDNEYPIFVRSTEFKGSDKEILLDVNELAKDHEYYSASGLSASPNDQLLAYGEDTVSRRIYTIQVKDLKTGKLLDDKIEGAQASVVWANDNEHFYYVKKDPQTLLGYQVYRHKLGTPQSADELIYEEADNTYYTYIGKTKDGSNVVIYHSSTESSGMSFIDANDSKAKAVRFIPREKGLEYSVSKHKDTYYILTNLNAVNFKLMQVNEKDLGDKSKWQEVIAHRPAVKLEGIELFDNHLVYQEREMGQVKVIVRSLKDGSEKALKFNDDAFAAYLYGNNELDNDSIRIYYTSMTTPGTHFDFNLESGEPNILKQNKVLGDFKVENYASERIFVKARDGVKVPVSLVYRKDKFKKDGTNPLYQYGYGSYGATMDPSFSSNRLSLLDRGFVFAIAHIRGSQMLGRPWYEDGKKLTKQNTFNDFVDVTKQLVEQGYGHKDQVYAVGGSAGGLLMGAVINQAPDLYKGIAAHVPFVDVVTTMLDESIPLTTGEYDEWGNPNNKAYYDYMLSYSPYDQVKKQDYPHILVTTGLHDSQVQYFEPAKWVAKLRDYKTNDNKLLFKVDMEAGHGGASGRFKRLHDTALEYAFFLDLAGKNNL</sequence>
<dbReference type="EMBL" id="PPSW01000025">
    <property type="protein sequence ID" value="TLX46207.1"/>
    <property type="molecule type" value="Genomic_DNA"/>
</dbReference>
<evidence type="ECO:0000256" key="4">
    <source>
        <dbReference type="ARBA" id="ARBA00022825"/>
    </source>
</evidence>
<dbReference type="FunFam" id="3.40.50.1820:FF:000005">
    <property type="entry name" value="Prolyl endopeptidase"/>
    <property type="match status" value="1"/>
</dbReference>
<dbReference type="Pfam" id="PF02897">
    <property type="entry name" value="Peptidase_S9_N"/>
    <property type="match status" value="1"/>
</dbReference>
<dbReference type="PRINTS" id="PR00862">
    <property type="entry name" value="PROLIGOPTASE"/>
</dbReference>
<feature type="chain" id="PRO_5024394573" evidence="5">
    <location>
        <begin position="19"/>
        <end position="724"/>
    </location>
</feature>
<evidence type="ECO:0000256" key="1">
    <source>
        <dbReference type="ARBA" id="ARBA00005228"/>
    </source>
</evidence>
<feature type="domain" description="Peptidase S9 prolyl oligopeptidase catalytic" evidence="6">
    <location>
        <begin position="504"/>
        <end position="720"/>
    </location>
</feature>
<dbReference type="OrthoDB" id="9801421at2"/>
<feature type="domain" description="Peptidase S9A N-terminal" evidence="7">
    <location>
        <begin position="43"/>
        <end position="444"/>
    </location>
</feature>
<dbReference type="InterPro" id="IPR023302">
    <property type="entry name" value="Pept_S9A_N"/>
</dbReference>
<dbReference type="Proteomes" id="UP000309186">
    <property type="component" value="Unassembled WGS sequence"/>
</dbReference>
<comment type="caution">
    <text evidence="8">The sequence shown here is derived from an EMBL/GenBank/DDBJ whole genome shotgun (WGS) entry which is preliminary data.</text>
</comment>
<dbReference type="PANTHER" id="PTHR11757">
    <property type="entry name" value="PROTEASE FAMILY S9A OLIGOPEPTIDASE"/>
    <property type="match status" value="1"/>
</dbReference>
<keyword evidence="4" id="KW-0720">Serine protease</keyword>
<keyword evidence="5" id="KW-0732">Signal</keyword>
<evidence type="ECO:0000259" key="6">
    <source>
        <dbReference type="Pfam" id="PF00326"/>
    </source>
</evidence>
<dbReference type="Gene3D" id="3.40.50.1820">
    <property type="entry name" value="alpha/beta hydrolase"/>
    <property type="match status" value="1"/>
</dbReference>
<keyword evidence="2" id="KW-0645">Protease</keyword>
<dbReference type="EC" id="3.4.21.83" evidence="8"/>
<organism evidence="8 9">
    <name type="scientific">Pseudoalteromonas phenolica</name>
    <dbReference type="NCBI Taxonomy" id="161398"/>
    <lineage>
        <taxon>Bacteria</taxon>
        <taxon>Pseudomonadati</taxon>
        <taxon>Pseudomonadota</taxon>
        <taxon>Gammaproteobacteria</taxon>
        <taxon>Alteromonadales</taxon>
        <taxon>Pseudoalteromonadaceae</taxon>
        <taxon>Pseudoalteromonas</taxon>
    </lineage>
</organism>
<evidence type="ECO:0000313" key="9">
    <source>
        <dbReference type="Proteomes" id="UP000309186"/>
    </source>
</evidence>